<comment type="caution">
    <text evidence="1">The sequence shown here is derived from an EMBL/GenBank/DDBJ whole genome shotgun (WGS) entry which is preliminary data.</text>
</comment>
<name>A0ABU7JLD6_9GAMM</name>
<dbReference type="Proteomes" id="UP001339167">
    <property type="component" value="Unassembled WGS sequence"/>
</dbReference>
<sequence>MWTSLQKLFQKHVSERSVAALHWMSDGCTLIVLSQDKLSLRCTFRRSLMFQNNDWLRPLQKLLAELPPVQQMTVTLAPEFYQLVQLDKPEVPENELKAALRWQLKDLVSFEPGDMQFDYIDLPGAHQQQSRLQVVVSSQRMLRPLVHCLHSARVPVKTILPEEWVLKNLLPAQTQPVLLLSQRVGQDLSIMILRAGRVCFSRRVRGLPSPEQLSLDSLHQGYLDALSLEVQRSVDYFEGQLKQAPVRQLVLAINTALQADIAGFFRQLGFAEVQQLQFSQWLPELDLQQQAQFATSLAAALEYESTAEQEVGYENAS</sequence>
<keyword evidence="2" id="KW-1185">Reference proteome</keyword>
<evidence type="ECO:0000313" key="1">
    <source>
        <dbReference type="EMBL" id="MEE2025930.1"/>
    </source>
</evidence>
<gene>
    <name evidence="1" type="ORF">QWF21_16945</name>
</gene>
<dbReference type="EMBL" id="JAUGZK010000018">
    <property type="protein sequence ID" value="MEE2025930.1"/>
    <property type="molecule type" value="Genomic_DNA"/>
</dbReference>
<accession>A0ABU7JLD6</accession>
<evidence type="ECO:0008006" key="3">
    <source>
        <dbReference type="Google" id="ProtNLM"/>
    </source>
</evidence>
<reference evidence="1 2" key="1">
    <citation type="submission" date="2023-06" db="EMBL/GenBank/DDBJ databases">
        <title>Alkalimonas sp., MEB004 an alkaliphilic bacterium isolated from Lonar Lake, India.</title>
        <authorList>
            <person name="Joshi A."/>
            <person name="Thite S."/>
        </authorList>
    </citation>
    <scope>NUCLEOTIDE SEQUENCE [LARGE SCALE GENOMIC DNA]</scope>
    <source>
        <strain evidence="1 2">MEB004</strain>
    </source>
</reference>
<proteinExistence type="predicted"/>
<protein>
    <recommendedName>
        <fullName evidence="3">MSHA biogenesis protein MshI</fullName>
    </recommendedName>
</protein>
<organism evidence="1 2">
    <name type="scientific">Alkalimonas mucilaginosa</name>
    <dbReference type="NCBI Taxonomy" id="3057676"/>
    <lineage>
        <taxon>Bacteria</taxon>
        <taxon>Pseudomonadati</taxon>
        <taxon>Pseudomonadota</taxon>
        <taxon>Gammaproteobacteria</taxon>
        <taxon>Alkalimonas</taxon>
    </lineage>
</organism>
<evidence type="ECO:0000313" key="2">
    <source>
        <dbReference type="Proteomes" id="UP001339167"/>
    </source>
</evidence>
<dbReference type="InterPro" id="IPR043129">
    <property type="entry name" value="ATPase_NBD"/>
</dbReference>
<dbReference type="RefSeq" id="WP_330089239.1">
    <property type="nucleotide sequence ID" value="NZ_JAUGZK010000018.1"/>
</dbReference>
<dbReference type="Gene3D" id="3.30.420.380">
    <property type="match status" value="1"/>
</dbReference>
<dbReference type="SUPFAM" id="SSF53067">
    <property type="entry name" value="Actin-like ATPase domain"/>
    <property type="match status" value="1"/>
</dbReference>